<evidence type="ECO:0000256" key="6">
    <source>
        <dbReference type="RuleBase" id="RU003707"/>
    </source>
</evidence>
<evidence type="ECO:0000256" key="4">
    <source>
        <dbReference type="ARBA" id="ARBA00023098"/>
    </source>
</evidence>
<gene>
    <name evidence="7" type="ORF">E8M12_01915</name>
</gene>
<proteinExistence type="inferred from homology"/>
<dbReference type="GO" id="GO:0016853">
    <property type="term" value="F:isomerase activity"/>
    <property type="evidence" value="ECO:0007669"/>
    <property type="project" value="UniProtKB-KW"/>
</dbReference>
<dbReference type="NCBIfam" id="NF005699">
    <property type="entry name" value="PRK07509.1"/>
    <property type="match status" value="1"/>
</dbReference>
<dbReference type="EMBL" id="SWDB01000004">
    <property type="protein sequence ID" value="TKB47039.1"/>
    <property type="molecule type" value="Genomic_DNA"/>
</dbReference>
<dbReference type="PROSITE" id="PS00166">
    <property type="entry name" value="ENOYL_COA_HYDRATASE"/>
    <property type="match status" value="1"/>
</dbReference>
<dbReference type="Pfam" id="PF00378">
    <property type="entry name" value="ECH_1"/>
    <property type="match status" value="1"/>
</dbReference>
<organism evidence="7 8">
    <name type="scientific">Thalassotalea mangrovi</name>
    <dbReference type="NCBI Taxonomy" id="2572245"/>
    <lineage>
        <taxon>Bacteria</taxon>
        <taxon>Pseudomonadati</taxon>
        <taxon>Pseudomonadota</taxon>
        <taxon>Gammaproteobacteria</taxon>
        <taxon>Alteromonadales</taxon>
        <taxon>Colwelliaceae</taxon>
        <taxon>Thalassotalea</taxon>
    </lineage>
</organism>
<dbReference type="Gene3D" id="3.90.226.10">
    <property type="entry name" value="2-enoyl-CoA Hydratase, Chain A, domain 1"/>
    <property type="match status" value="1"/>
</dbReference>
<dbReference type="PANTHER" id="PTHR43149">
    <property type="entry name" value="ENOYL-COA HYDRATASE"/>
    <property type="match status" value="1"/>
</dbReference>
<dbReference type="OrthoDB" id="4608673at2"/>
<evidence type="ECO:0000313" key="8">
    <source>
        <dbReference type="Proteomes" id="UP000307999"/>
    </source>
</evidence>
<dbReference type="AlphaFoldDB" id="A0A4U1B8M1"/>
<name>A0A4U1B8M1_9GAMM</name>
<keyword evidence="8" id="KW-1185">Reference proteome</keyword>
<comment type="similarity">
    <text evidence="2 6">Belongs to the enoyl-CoA hydratase/isomerase family.</text>
</comment>
<evidence type="ECO:0000256" key="2">
    <source>
        <dbReference type="ARBA" id="ARBA00005254"/>
    </source>
</evidence>
<keyword evidence="4" id="KW-0443">Lipid metabolism</keyword>
<comment type="caution">
    <text evidence="7">The sequence shown here is derived from an EMBL/GenBank/DDBJ whole genome shotgun (WGS) entry which is preliminary data.</text>
</comment>
<dbReference type="InterPro" id="IPR001753">
    <property type="entry name" value="Enoyl-CoA_hydra/iso"/>
</dbReference>
<dbReference type="PANTHER" id="PTHR43149:SF1">
    <property type="entry name" value="DELTA(3,5)-DELTA(2,4)-DIENOYL-COA ISOMERASE, MITOCHONDRIAL"/>
    <property type="match status" value="1"/>
</dbReference>
<reference evidence="7 8" key="1">
    <citation type="submission" date="2019-04" db="EMBL/GenBank/DDBJ databases">
        <title>Thalassotalea guangxiensis sp. nov., isolated from sediment of the coastal wetland.</title>
        <authorList>
            <person name="Zheng S."/>
            <person name="Zhang D."/>
        </authorList>
    </citation>
    <scope>NUCLEOTIDE SEQUENCE [LARGE SCALE GENOMIC DNA]</scope>
    <source>
        <strain evidence="7 8">ZS-4</strain>
    </source>
</reference>
<comment type="pathway">
    <text evidence="1">Lipid metabolism; fatty acid beta-oxidation.</text>
</comment>
<protein>
    <submittedName>
        <fullName evidence="7">Crotonase/enoyl-CoA hydratase family protein</fullName>
    </submittedName>
</protein>
<dbReference type="InterPro" id="IPR018376">
    <property type="entry name" value="Enoyl-CoA_hyd/isom_CS"/>
</dbReference>
<dbReference type="RefSeq" id="WP_136734390.1">
    <property type="nucleotide sequence ID" value="NZ_SWDB01000004.1"/>
</dbReference>
<evidence type="ECO:0000256" key="5">
    <source>
        <dbReference type="ARBA" id="ARBA00023235"/>
    </source>
</evidence>
<dbReference type="SUPFAM" id="SSF52096">
    <property type="entry name" value="ClpP/crotonase"/>
    <property type="match status" value="1"/>
</dbReference>
<evidence type="ECO:0000256" key="3">
    <source>
        <dbReference type="ARBA" id="ARBA00022832"/>
    </source>
</evidence>
<dbReference type="CDD" id="cd06558">
    <property type="entry name" value="crotonase-like"/>
    <property type="match status" value="1"/>
</dbReference>
<dbReference type="InterPro" id="IPR029045">
    <property type="entry name" value="ClpP/crotonase-like_dom_sf"/>
</dbReference>
<keyword evidence="3" id="KW-0276">Fatty acid metabolism</keyword>
<accession>A0A4U1B8M1</accession>
<keyword evidence="5" id="KW-0413">Isomerase</keyword>
<evidence type="ECO:0000313" key="7">
    <source>
        <dbReference type="EMBL" id="TKB47039.1"/>
    </source>
</evidence>
<dbReference type="Gene3D" id="1.10.12.10">
    <property type="entry name" value="Lyase 2-enoyl-coa Hydratase, Chain A, domain 2"/>
    <property type="match status" value="1"/>
</dbReference>
<dbReference type="UniPathway" id="UPA00659"/>
<sequence length="280" mass="31168">MSAQQNLADSRHSLRHPVDLTIRDDIAYVSLNRPDKLNALNLATFKSLASIARSLRNNRNIRGVILQGAGADFCSGLDVKSIMEDKSGMVRLLKKWLPGSSNLAQQVSSNWRKIPVPVIAVIQGRCWGGGLQIVLGADFRFVTSDVSLAVMESKWGLIPDMAGNMALRELLPKDQALRLAMTAEPISATEALAINLVTQVSDTPLQDAESLLGELKLKSPDALAAIKRLYTRNWQSPDWKMLMMETWYQVKIILGKNQRRAVKKQLNPDDAKPYLPRGRW</sequence>
<dbReference type="InterPro" id="IPR014748">
    <property type="entry name" value="Enoyl-CoA_hydra_C"/>
</dbReference>
<dbReference type="GO" id="GO:0006635">
    <property type="term" value="P:fatty acid beta-oxidation"/>
    <property type="evidence" value="ECO:0007669"/>
    <property type="project" value="UniProtKB-UniPathway"/>
</dbReference>
<dbReference type="InterPro" id="IPR045002">
    <property type="entry name" value="Ech1-like"/>
</dbReference>
<evidence type="ECO:0000256" key="1">
    <source>
        <dbReference type="ARBA" id="ARBA00005005"/>
    </source>
</evidence>
<dbReference type="Proteomes" id="UP000307999">
    <property type="component" value="Unassembled WGS sequence"/>
</dbReference>